<evidence type="ECO:0000313" key="2">
    <source>
        <dbReference type="Proteomes" id="UP000250266"/>
    </source>
</evidence>
<reference evidence="1 2" key="1">
    <citation type="journal article" date="2016" name="Nat. Commun.">
        <title>Ectomycorrhizal ecology is imprinted in the genome of the dominant symbiotic fungus Cenococcum geophilum.</title>
        <authorList>
            <consortium name="DOE Joint Genome Institute"/>
            <person name="Peter M."/>
            <person name="Kohler A."/>
            <person name="Ohm R.A."/>
            <person name="Kuo A."/>
            <person name="Krutzmann J."/>
            <person name="Morin E."/>
            <person name="Arend M."/>
            <person name="Barry K.W."/>
            <person name="Binder M."/>
            <person name="Choi C."/>
            <person name="Clum A."/>
            <person name="Copeland A."/>
            <person name="Grisel N."/>
            <person name="Haridas S."/>
            <person name="Kipfer T."/>
            <person name="LaButti K."/>
            <person name="Lindquist E."/>
            <person name="Lipzen A."/>
            <person name="Maire R."/>
            <person name="Meier B."/>
            <person name="Mihaltcheva S."/>
            <person name="Molinier V."/>
            <person name="Murat C."/>
            <person name="Poggeler S."/>
            <person name="Quandt C.A."/>
            <person name="Sperisen C."/>
            <person name="Tritt A."/>
            <person name="Tisserant E."/>
            <person name="Crous P.W."/>
            <person name="Henrissat B."/>
            <person name="Nehls U."/>
            <person name="Egli S."/>
            <person name="Spatafora J.W."/>
            <person name="Grigoriev I.V."/>
            <person name="Martin F.M."/>
        </authorList>
    </citation>
    <scope>NUCLEOTIDE SEQUENCE [LARGE SCALE GENOMIC DNA]</scope>
    <source>
        <strain evidence="1 2">CBS 459.81</strain>
    </source>
</reference>
<dbReference type="Proteomes" id="UP000250266">
    <property type="component" value="Unassembled WGS sequence"/>
</dbReference>
<protein>
    <submittedName>
        <fullName evidence="1">Uncharacterized protein</fullName>
    </submittedName>
</protein>
<organism evidence="1 2">
    <name type="scientific">Lepidopterella palustris CBS 459.81</name>
    <dbReference type="NCBI Taxonomy" id="1314670"/>
    <lineage>
        <taxon>Eukaryota</taxon>
        <taxon>Fungi</taxon>
        <taxon>Dikarya</taxon>
        <taxon>Ascomycota</taxon>
        <taxon>Pezizomycotina</taxon>
        <taxon>Dothideomycetes</taxon>
        <taxon>Pleosporomycetidae</taxon>
        <taxon>Mytilinidiales</taxon>
        <taxon>Argynnaceae</taxon>
        <taxon>Lepidopterella</taxon>
    </lineage>
</organism>
<name>A0A8E2EDY2_9PEZI</name>
<proteinExistence type="predicted"/>
<dbReference type="AlphaFoldDB" id="A0A8E2EDY2"/>
<sequence length="164" mass="18510">MRTMVQAKSKHLEASEGWGEECSLLINKQNHRPTKYFIDSLVSVKNNGIFTSALLTGNMPSTSILKTHEPFFDDLILWFGSLLPLPGEFTARGSSTVPATLLLRRATTLKVRAPLDCGERAPFKKEKVVKIDQVPRRWTIFSRRGSVSFVPKSPIYFGTIQDNW</sequence>
<evidence type="ECO:0000313" key="1">
    <source>
        <dbReference type="EMBL" id="OCK82073.1"/>
    </source>
</evidence>
<dbReference type="EMBL" id="KV744899">
    <property type="protein sequence ID" value="OCK82073.1"/>
    <property type="molecule type" value="Genomic_DNA"/>
</dbReference>
<keyword evidence="2" id="KW-1185">Reference proteome</keyword>
<gene>
    <name evidence="1" type="ORF">K432DRAFT_391560</name>
</gene>
<accession>A0A8E2EDY2</accession>